<protein>
    <submittedName>
        <fullName evidence="2">Uncharacterized protein</fullName>
    </submittedName>
</protein>
<feature type="region of interest" description="Disordered" evidence="1">
    <location>
        <begin position="172"/>
        <end position="202"/>
    </location>
</feature>
<dbReference type="InterPro" id="IPR040256">
    <property type="entry name" value="At4g02000-like"/>
</dbReference>
<sequence length="332" mass="35458">MSRVPVWVKFPSLPLCCWSPICLSKIASVIGKPIQCDQLTSTLSRMSYARVLVEIDLLEELRHSVEISLPDGLKLQQKVIYETLPKYCNFCHVLGHTRLLCSKAAATTSKPHIHAGVDKVNVFDRLGPQPPPQIPPPKVPVQPQDNVIQQASEEAARPEGALENSAGWVMVGSRKSSKHRKGKAVAGSDPALDNNPPAPPSPPVGIDMVQHPRPEPLVVTSCVGSGQVPPPIPTAPLMVFSCDGEAHSSPSTSADRLSHPSVGEAPLMPHLNVGGDCNLSPSRNNLLEADPGKIVIAGNTERAPSLDVPGVRTRNQRNRGRSGKGSPFPALS</sequence>
<gene>
    <name evidence="2" type="ORF">D5086_0000209790</name>
</gene>
<proteinExistence type="predicted"/>
<name>A0A4U5PLI4_POPAL</name>
<evidence type="ECO:0000313" key="2">
    <source>
        <dbReference type="EMBL" id="TKR97779.1"/>
    </source>
</evidence>
<dbReference type="AlphaFoldDB" id="A0A4U5PLI4"/>
<reference evidence="2" key="1">
    <citation type="submission" date="2018-10" db="EMBL/GenBank/DDBJ databases">
        <title>Population genomic analysis revealed the cold adaptation of white poplar.</title>
        <authorList>
            <person name="Liu Y.-J."/>
        </authorList>
    </citation>
    <scope>NUCLEOTIDE SEQUENCE [LARGE SCALE GENOMIC DNA]</scope>
    <source>
        <strain evidence="2">PAL-ZL1</strain>
    </source>
</reference>
<dbReference type="EMBL" id="RCHU01000714">
    <property type="protein sequence ID" value="TKR97779.1"/>
    <property type="molecule type" value="Genomic_DNA"/>
</dbReference>
<feature type="region of interest" description="Disordered" evidence="1">
    <location>
        <begin position="297"/>
        <end position="332"/>
    </location>
</feature>
<dbReference type="PANTHER" id="PTHR31286">
    <property type="entry name" value="GLYCINE-RICH CELL WALL STRUCTURAL PROTEIN 1.8-LIKE"/>
    <property type="match status" value="1"/>
</dbReference>
<accession>A0A4U5PLI4</accession>
<dbReference type="PANTHER" id="PTHR31286:SF180">
    <property type="entry name" value="OS10G0362600 PROTEIN"/>
    <property type="match status" value="1"/>
</dbReference>
<dbReference type="STRING" id="43335.A0A4U5PLI4"/>
<comment type="caution">
    <text evidence="2">The sequence shown here is derived from an EMBL/GenBank/DDBJ whole genome shotgun (WGS) entry which is preliminary data.</text>
</comment>
<evidence type="ECO:0000256" key="1">
    <source>
        <dbReference type="SAM" id="MobiDB-lite"/>
    </source>
</evidence>
<organism evidence="2">
    <name type="scientific">Populus alba</name>
    <name type="common">White poplar</name>
    <dbReference type="NCBI Taxonomy" id="43335"/>
    <lineage>
        <taxon>Eukaryota</taxon>
        <taxon>Viridiplantae</taxon>
        <taxon>Streptophyta</taxon>
        <taxon>Embryophyta</taxon>
        <taxon>Tracheophyta</taxon>
        <taxon>Spermatophyta</taxon>
        <taxon>Magnoliopsida</taxon>
        <taxon>eudicotyledons</taxon>
        <taxon>Gunneridae</taxon>
        <taxon>Pentapetalae</taxon>
        <taxon>rosids</taxon>
        <taxon>fabids</taxon>
        <taxon>Malpighiales</taxon>
        <taxon>Salicaceae</taxon>
        <taxon>Saliceae</taxon>
        <taxon>Populus</taxon>
    </lineage>
</organism>